<dbReference type="Proteomes" id="UP000183567">
    <property type="component" value="Unassembled WGS sequence"/>
</dbReference>
<reference evidence="1 2" key="1">
    <citation type="submission" date="2016-03" db="EMBL/GenBank/DDBJ databases">
        <title>Comparative genomics of the ectomycorrhizal sister species Rhizopogon vinicolor and Rhizopogon vesiculosus (Basidiomycota: Boletales) reveals a divergence of the mating type B locus.</title>
        <authorList>
            <person name="Mujic A.B."/>
            <person name="Kuo A."/>
            <person name="Tritt A."/>
            <person name="Lipzen A."/>
            <person name="Chen C."/>
            <person name="Johnson J."/>
            <person name="Sharma A."/>
            <person name="Barry K."/>
            <person name="Grigoriev I.V."/>
            <person name="Spatafora J.W."/>
        </authorList>
    </citation>
    <scope>NUCLEOTIDE SEQUENCE [LARGE SCALE GENOMIC DNA]</scope>
    <source>
        <strain evidence="1 2">AM-OR11-056</strain>
    </source>
</reference>
<evidence type="ECO:0000313" key="2">
    <source>
        <dbReference type="Proteomes" id="UP000183567"/>
    </source>
</evidence>
<proteinExistence type="predicted"/>
<dbReference type="OrthoDB" id="2691759at2759"/>
<sequence length="215" mass="23831">MIVYGNKACRHHPRWWLCHLGITQGIMDDALHCVYFQRRACKLNDIFQVFSMPLLLSITKNVLSTFKFIDGNKEDPDTFGHANYDSRIQTLWVANRRDSLITLHIGFNIYASPSSGKLVHSGFFEQGVEFSSPKLTIHFVILSADADPTGDEAHAAYIAAKLPPGDLALVAFSMHSTGVFTHRCIYDGAVVLCSLCELPLAGGDSHKVNVHVDDV</sequence>
<dbReference type="AlphaFoldDB" id="A0A1J8QMG3"/>
<comment type="caution">
    <text evidence="1">The sequence shown here is derived from an EMBL/GenBank/DDBJ whole genome shotgun (WGS) entry which is preliminary data.</text>
</comment>
<protein>
    <submittedName>
        <fullName evidence="1">Uncharacterized protein</fullName>
    </submittedName>
</protein>
<evidence type="ECO:0000313" key="1">
    <source>
        <dbReference type="EMBL" id="OJA14745.1"/>
    </source>
</evidence>
<dbReference type="EMBL" id="LVVM01003503">
    <property type="protein sequence ID" value="OJA14745.1"/>
    <property type="molecule type" value="Genomic_DNA"/>
</dbReference>
<dbReference type="STRING" id="180088.A0A1J8QMG3"/>
<organism evidence="1 2">
    <name type="scientific">Rhizopogon vesiculosus</name>
    <dbReference type="NCBI Taxonomy" id="180088"/>
    <lineage>
        <taxon>Eukaryota</taxon>
        <taxon>Fungi</taxon>
        <taxon>Dikarya</taxon>
        <taxon>Basidiomycota</taxon>
        <taxon>Agaricomycotina</taxon>
        <taxon>Agaricomycetes</taxon>
        <taxon>Agaricomycetidae</taxon>
        <taxon>Boletales</taxon>
        <taxon>Suillineae</taxon>
        <taxon>Rhizopogonaceae</taxon>
        <taxon>Rhizopogon</taxon>
    </lineage>
</organism>
<gene>
    <name evidence="1" type="ORF">AZE42_03176</name>
</gene>
<accession>A0A1J8QMG3</accession>
<keyword evidence="2" id="KW-1185">Reference proteome</keyword>
<name>A0A1J8QMG3_9AGAM</name>